<evidence type="ECO:0000256" key="4">
    <source>
        <dbReference type="ARBA" id="ARBA00022691"/>
    </source>
</evidence>
<dbReference type="Pfam" id="PF07669">
    <property type="entry name" value="Eco57I"/>
    <property type="match status" value="1"/>
</dbReference>
<evidence type="ECO:0000256" key="2">
    <source>
        <dbReference type="ARBA" id="ARBA00022603"/>
    </source>
</evidence>
<sequence length="1000" mass="114612">MEANVLDFTEKNGLVFCANPVSLENNYEILYINEAKKLGIDAVLFRRYYVETEKISYKSEPSVCVLVKNDVFFDSAEHIKLHAAIWSAGKNEVYVIKGETRIDIINARKPAESNNENNLSIESLVLASSRAINGIQEELFSAKLFGSGTFWDQPQFEEKIDERNSPYIFLLDYLMTVRKLLLADGSLNLLPETIDKLLVTCILVKFLEEIKDDQGKHTLRLLYKKYKINNFAEAVDNKLVIDILNDLANEFNGRIFDKFDSLEKNLISSSDLSLLAHFLRANIDIKSGQLFFWEQYSFKHLPTEIISAIYENFIQAEAIRQNGDSEKGVVYTPIHLVNLLIDEVMPLDKPHLFNDGNFKILDPTCGSGVFLVAAYKRLLQWWAITNSTKDEIVYPSSKVAQRILEENIFGIDVKKTATLVTIFGLTTALLDKLTPQEIWNNLRFKDLSQKNIQNDNFFEWALTAKEQKLSFDLIIGNPPFNIETGKNKEDVLAPSVIKKLDFFNKKIPNNNFALHFLEGSCLFGKKICLIIPSNVLLYNKAAHSYRHSLFSNFTVEKIYDFTHLREVLFTKKSNSNYDDKKKIGRTPVAALIINNVKPIDAPIQHVIVKRTTEAEKKIRFEIDYYDQQQVKLDWALDPSKSFIWKTNLLGGGRLFHLIYKLSLLPTLKNHFEDLKRQNEEWLYSSGYKIGGNENTKSFALHLHQKPSISTKIKFDESQNCFTTTIEAEKKFEAPRNELLFSPPVLVVAEILGKKKIPMQLFNAYQTFNISFIGIHAPLNEFDKLNDIYNRLYVNDDISKINRLYMLLTSSKLLIHKETAFIKEDFDSLPYPQQIEDLDLSIEEKLIQEDILKYYVHLGKAISSRSAGNIFVSPVSDNQLTSFGKVFCASLNKLYKKNGNSWQVGCQKSTNQFVYLQFGFGPDGGFNNAALNGDPKDLEVLVNDNITNSGLINKRILRIYQHVDGYDCIIFVKPIAQRYWLDSIALKDVDDTFMDFKKAGF</sequence>
<comment type="catalytic activity">
    <reaction evidence="5">
        <text>a 2'-deoxyadenosine in DNA + S-adenosyl-L-methionine = an N(6)-methyl-2'-deoxyadenosine in DNA + S-adenosyl-L-homocysteine + H(+)</text>
        <dbReference type="Rhea" id="RHEA:15197"/>
        <dbReference type="Rhea" id="RHEA-COMP:12418"/>
        <dbReference type="Rhea" id="RHEA-COMP:12419"/>
        <dbReference type="ChEBI" id="CHEBI:15378"/>
        <dbReference type="ChEBI" id="CHEBI:57856"/>
        <dbReference type="ChEBI" id="CHEBI:59789"/>
        <dbReference type="ChEBI" id="CHEBI:90615"/>
        <dbReference type="ChEBI" id="CHEBI:90616"/>
        <dbReference type="EC" id="2.1.1.72"/>
    </reaction>
</comment>
<dbReference type="SUPFAM" id="SSF53335">
    <property type="entry name" value="S-adenosyl-L-methionine-dependent methyltransferases"/>
    <property type="match status" value="1"/>
</dbReference>
<evidence type="ECO:0000256" key="1">
    <source>
        <dbReference type="ARBA" id="ARBA00011900"/>
    </source>
</evidence>
<dbReference type="PANTHER" id="PTHR33841:SF1">
    <property type="entry name" value="DNA METHYLTRANSFERASE A"/>
    <property type="match status" value="1"/>
</dbReference>
<keyword evidence="8" id="KW-1185">Reference proteome</keyword>
<comment type="caution">
    <text evidence="7">The sequence shown here is derived from an EMBL/GenBank/DDBJ whole genome shotgun (WGS) entry which is preliminary data.</text>
</comment>
<keyword evidence="2 7" id="KW-0489">Methyltransferase</keyword>
<organism evidence="7 8">
    <name type="scientific">Pedobacter jeongneungensis</name>
    <dbReference type="NCBI Taxonomy" id="947309"/>
    <lineage>
        <taxon>Bacteria</taxon>
        <taxon>Pseudomonadati</taxon>
        <taxon>Bacteroidota</taxon>
        <taxon>Sphingobacteriia</taxon>
        <taxon>Sphingobacteriales</taxon>
        <taxon>Sphingobacteriaceae</taxon>
        <taxon>Pedobacter</taxon>
    </lineage>
</organism>
<dbReference type="InterPro" id="IPR002052">
    <property type="entry name" value="DNA_methylase_N6_adenine_CS"/>
</dbReference>
<dbReference type="InterPro" id="IPR029063">
    <property type="entry name" value="SAM-dependent_MTases_sf"/>
</dbReference>
<dbReference type="EMBL" id="BAABBY010000005">
    <property type="protein sequence ID" value="GAA4204165.1"/>
    <property type="molecule type" value="Genomic_DNA"/>
</dbReference>
<dbReference type="Gene3D" id="3.40.50.150">
    <property type="entry name" value="Vaccinia Virus protein VP39"/>
    <property type="match status" value="1"/>
</dbReference>
<dbReference type="InterPro" id="IPR011639">
    <property type="entry name" value="MethylTrfase_TaqI-like_dom"/>
</dbReference>
<dbReference type="Proteomes" id="UP001501772">
    <property type="component" value="Unassembled WGS sequence"/>
</dbReference>
<keyword evidence="4" id="KW-0949">S-adenosyl-L-methionine</keyword>
<dbReference type="PROSITE" id="PS00092">
    <property type="entry name" value="N6_MTASE"/>
    <property type="match status" value="1"/>
</dbReference>
<dbReference type="GO" id="GO:0008168">
    <property type="term" value="F:methyltransferase activity"/>
    <property type="evidence" value="ECO:0007669"/>
    <property type="project" value="UniProtKB-KW"/>
</dbReference>
<evidence type="ECO:0000313" key="8">
    <source>
        <dbReference type="Proteomes" id="UP001501772"/>
    </source>
</evidence>
<dbReference type="PRINTS" id="PR00507">
    <property type="entry name" value="N12N6MTFRASE"/>
</dbReference>
<evidence type="ECO:0000256" key="3">
    <source>
        <dbReference type="ARBA" id="ARBA00022679"/>
    </source>
</evidence>
<protein>
    <recommendedName>
        <fullName evidence="1">site-specific DNA-methyltransferase (adenine-specific)</fullName>
        <ecNumber evidence="1">2.1.1.72</ecNumber>
    </recommendedName>
</protein>
<dbReference type="InterPro" id="IPR050953">
    <property type="entry name" value="N4_N6_ade-DNA_methylase"/>
</dbReference>
<dbReference type="PANTHER" id="PTHR33841">
    <property type="entry name" value="DNA METHYLTRANSFERASE YEEA-RELATED"/>
    <property type="match status" value="1"/>
</dbReference>
<reference evidence="8" key="1">
    <citation type="journal article" date="2019" name="Int. J. Syst. Evol. Microbiol.">
        <title>The Global Catalogue of Microorganisms (GCM) 10K type strain sequencing project: providing services to taxonomists for standard genome sequencing and annotation.</title>
        <authorList>
            <consortium name="The Broad Institute Genomics Platform"/>
            <consortium name="The Broad Institute Genome Sequencing Center for Infectious Disease"/>
            <person name="Wu L."/>
            <person name="Ma J."/>
        </authorList>
    </citation>
    <scope>NUCLEOTIDE SEQUENCE [LARGE SCALE GENOMIC DNA]</scope>
    <source>
        <strain evidence="8">JCM 17626</strain>
    </source>
</reference>
<proteinExistence type="predicted"/>
<dbReference type="GO" id="GO:0032259">
    <property type="term" value="P:methylation"/>
    <property type="evidence" value="ECO:0007669"/>
    <property type="project" value="UniProtKB-KW"/>
</dbReference>
<dbReference type="EC" id="2.1.1.72" evidence="1"/>
<keyword evidence="3" id="KW-0808">Transferase</keyword>
<feature type="domain" description="Type II methyltransferase M.TaqI-like" evidence="6">
    <location>
        <begin position="406"/>
        <end position="562"/>
    </location>
</feature>
<name>A0ABP8BDF4_9SPHI</name>
<accession>A0ABP8BDF4</accession>
<evidence type="ECO:0000259" key="6">
    <source>
        <dbReference type="Pfam" id="PF07669"/>
    </source>
</evidence>
<evidence type="ECO:0000313" key="7">
    <source>
        <dbReference type="EMBL" id="GAA4204165.1"/>
    </source>
</evidence>
<evidence type="ECO:0000256" key="5">
    <source>
        <dbReference type="ARBA" id="ARBA00047942"/>
    </source>
</evidence>
<dbReference type="RefSeq" id="WP_344851468.1">
    <property type="nucleotide sequence ID" value="NZ_BAABBY010000005.1"/>
</dbReference>
<gene>
    <name evidence="7" type="ORF">GCM10022289_21600</name>
</gene>